<evidence type="ECO:0000313" key="2">
    <source>
        <dbReference type="EMBL" id="GJT70382.1"/>
    </source>
</evidence>
<feature type="signal peptide" evidence="1">
    <location>
        <begin position="1"/>
        <end position="17"/>
    </location>
</feature>
<protein>
    <submittedName>
        <fullName evidence="2">Uncharacterized protein</fullName>
    </submittedName>
</protein>
<keyword evidence="3" id="KW-1185">Reference proteome</keyword>
<feature type="chain" id="PRO_5046262906" evidence="1">
    <location>
        <begin position="18"/>
        <end position="166"/>
    </location>
</feature>
<reference evidence="2" key="2">
    <citation type="submission" date="2022-01" db="EMBL/GenBank/DDBJ databases">
        <authorList>
            <person name="Yamashiro T."/>
            <person name="Shiraishi A."/>
            <person name="Satake H."/>
            <person name="Nakayama K."/>
        </authorList>
    </citation>
    <scope>NUCLEOTIDE SEQUENCE</scope>
</reference>
<dbReference type="EMBL" id="BQNB010018071">
    <property type="protein sequence ID" value="GJT70382.1"/>
    <property type="molecule type" value="Genomic_DNA"/>
</dbReference>
<keyword evidence="1" id="KW-0732">Signal</keyword>
<evidence type="ECO:0000313" key="3">
    <source>
        <dbReference type="Proteomes" id="UP001151760"/>
    </source>
</evidence>
<dbReference type="Proteomes" id="UP001151760">
    <property type="component" value="Unassembled WGS sequence"/>
</dbReference>
<gene>
    <name evidence="2" type="ORF">Tco_1029668</name>
</gene>
<comment type="caution">
    <text evidence="2">The sequence shown here is derived from an EMBL/GenBank/DDBJ whole genome shotgun (WGS) entry which is preliminary data.</text>
</comment>
<proteinExistence type="predicted"/>
<evidence type="ECO:0000256" key="1">
    <source>
        <dbReference type="SAM" id="SignalP"/>
    </source>
</evidence>
<name>A0ABQ5G423_9ASTR</name>
<organism evidence="2 3">
    <name type="scientific">Tanacetum coccineum</name>
    <dbReference type="NCBI Taxonomy" id="301880"/>
    <lineage>
        <taxon>Eukaryota</taxon>
        <taxon>Viridiplantae</taxon>
        <taxon>Streptophyta</taxon>
        <taxon>Embryophyta</taxon>
        <taxon>Tracheophyta</taxon>
        <taxon>Spermatophyta</taxon>
        <taxon>Magnoliopsida</taxon>
        <taxon>eudicotyledons</taxon>
        <taxon>Gunneridae</taxon>
        <taxon>Pentapetalae</taxon>
        <taxon>asterids</taxon>
        <taxon>campanulids</taxon>
        <taxon>Asterales</taxon>
        <taxon>Asteraceae</taxon>
        <taxon>Asteroideae</taxon>
        <taxon>Anthemideae</taxon>
        <taxon>Anthemidinae</taxon>
        <taxon>Tanacetum</taxon>
    </lineage>
</organism>
<accession>A0ABQ5G423</accession>
<sequence>MGMILLLLSVSVPPITGNFIIPCVVDETAFIFRNPGLPMIPLYGDVDLTTIKSIHVDVESVQLVTSKLYFYYSGPSLLHRPPETGMIFRGRVRNFELSSALLPFATAESLRLPEASARLLAMSSICFLRCLHHPVLCPTSPRSKRHTPSLLPSHLKDATTDHACVL</sequence>
<reference evidence="2" key="1">
    <citation type="journal article" date="2022" name="Int. J. Mol. Sci.">
        <title>Draft Genome of Tanacetum Coccineum: Genomic Comparison of Closely Related Tanacetum-Family Plants.</title>
        <authorList>
            <person name="Yamashiro T."/>
            <person name="Shiraishi A."/>
            <person name="Nakayama K."/>
            <person name="Satake H."/>
        </authorList>
    </citation>
    <scope>NUCLEOTIDE SEQUENCE</scope>
</reference>